<dbReference type="Gene3D" id="3.90.550.10">
    <property type="entry name" value="Spore Coat Polysaccharide Biosynthesis Protein SpsA, Chain A"/>
    <property type="match status" value="1"/>
</dbReference>
<sequence length="340" mass="36747">MGRRGDAPARRDHGGAAVSGPIVSIVIVTYNSVGVIRSCLDALADRDGSIEILVVDNLSRDETVAVLRAEYPDVTVVENTENAGFSRAVNLGAAHATGRHLLLLNPDAQISAVVVGSLASLLEADPTIGAVSPLLENEGEDVVIVAAGHAPTVRRMLLHQSGLSRLGRRFPAFEGHYLFAADLQGRPRDVDWVSGGCLMIPLAVWDRIGGLTDRWFMYAEDVEICLRLRAEGLRVVLDPRLHALHAMGGSSSGVDGRVGTAWIVNLFDLYGWRMASSDAQQQLWRTVVLAGMASRMLVYRLSGLRPGRAEASAGQLRRYAIYTRALRAAPLTRDREPLGE</sequence>
<dbReference type="InterPro" id="IPR001173">
    <property type="entry name" value="Glyco_trans_2-like"/>
</dbReference>
<dbReference type="InterPro" id="IPR029044">
    <property type="entry name" value="Nucleotide-diphossugar_trans"/>
</dbReference>
<evidence type="ECO:0000259" key="1">
    <source>
        <dbReference type="Pfam" id="PF00535"/>
    </source>
</evidence>
<dbReference type="PANTHER" id="PTHR43179">
    <property type="entry name" value="RHAMNOSYLTRANSFERASE WBBL"/>
    <property type="match status" value="1"/>
</dbReference>
<dbReference type="GO" id="GO:0016740">
    <property type="term" value="F:transferase activity"/>
    <property type="evidence" value="ECO:0007669"/>
    <property type="project" value="UniProtKB-KW"/>
</dbReference>
<dbReference type="EMBL" id="PSUL01000054">
    <property type="protein sequence ID" value="PPF09942.1"/>
    <property type="molecule type" value="Genomic_DNA"/>
</dbReference>
<comment type="caution">
    <text evidence="2">The sequence shown here is derived from an EMBL/GenBank/DDBJ whole genome shotgun (WGS) entry which is preliminary data.</text>
</comment>
<dbReference type="EMBL" id="PSVT01000063">
    <property type="protein sequence ID" value="PPH71157.1"/>
    <property type="molecule type" value="Genomic_DNA"/>
</dbReference>
<dbReference type="Proteomes" id="UP000237881">
    <property type="component" value="Unassembled WGS sequence"/>
</dbReference>
<dbReference type="AlphaFoldDB" id="A0ABD6W506"/>
<protein>
    <submittedName>
        <fullName evidence="2">Glycosyl transferase</fullName>
    </submittedName>
</protein>
<proteinExistence type="predicted"/>
<keyword evidence="5" id="KW-1185">Reference proteome</keyword>
<reference evidence="4 5" key="1">
    <citation type="submission" date="2018-02" db="EMBL/GenBank/DDBJ databases">
        <title>Bacteriophage NCPPB3778 and a type I-E CRISPR drive the evolution of the US Biological Select Agent, Rathayibacter toxicus.</title>
        <authorList>
            <person name="Davis E.W.II."/>
            <person name="Tabima J.F."/>
            <person name="Weisberg A.J."/>
            <person name="Lopes L.D."/>
            <person name="Wiseman M.S."/>
            <person name="Wiseman M.S."/>
            <person name="Pupko T."/>
            <person name="Belcher M.S."/>
            <person name="Sechler A.J."/>
            <person name="Tancos M.A."/>
            <person name="Schroeder B.K."/>
            <person name="Murray T.D."/>
            <person name="Luster D.G."/>
            <person name="Schneider W.L."/>
            <person name="Rogers E."/>
            <person name="Andreote F.D."/>
            <person name="Grunwald N.J."/>
            <person name="Putnam M.L."/>
            <person name="Chang J.H."/>
        </authorList>
    </citation>
    <scope>NUCLEOTIDE SEQUENCE [LARGE SCALE GENOMIC DNA]</scope>
    <source>
        <strain evidence="3 5">AY1D6</strain>
        <strain evidence="2 4">AY1I9</strain>
    </source>
</reference>
<dbReference type="SUPFAM" id="SSF53448">
    <property type="entry name" value="Nucleotide-diphospho-sugar transferases"/>
    <property type="match status" value="1"/>
</dbReference>
<dbReference type="Proteomes" id="UP000239698">
    <property type="component" value="Unassembled WGS sequence"/>
</dbReference>
<evidence type="ECO:0000313" key="4">
    <source>
        <dbReference type="Proteomes" id="UP000237881"/>
    </source>
</evidence>
<name>A0ABD6W506_RATRA</name>
<accession>A0ABD6W506</accession>
<dbReference type="CDD" id="cd04186">
    <property type="entry name" value="GT_2_like_c"/>
    <property type="match status" value="1"/>
</dbReference>
<organism evidence="2 4">
    <name type="scientific">Rathayibacter rathayi</name>
    <name type="common">Corynebacterium rathayi</name>
    <dbReference type="NCBI Taxonomy" id="33887"/>
    <lineage>
        <taxon>Bacteria</taxon>
        <taxon>Bacillati</taxon>
        <taxon>Actinomycetota</taxon>
        <taxon>Actinomycetes</taxon>
        <taxon>Micrococcales</taxon>
        <taxon>Microbacteriaceae</taxon>
        <taxon>Rathayibacter</taxon>
    </lineage>
</organism>
<dbReference type="PANTHER" id="PTHR43179:SF7">
    <property type="entry name" value="RHAMNOSYLTRANSFERASE WBBL"/>
    <property type="match status" value="1"/>
</dbReference>
<keyword evidence="2" id="KW-0808">Transferase</keyword>
<evidence type="ECO:0000313" key="3">
    <source>
        <dbReference type="EMBL" id="PPH71157.1"/>
    </source>
</evidence>
<evidence type="ECO:0000313" key="5">
    <source>
        <dbReference type="Proteomes" id="UP000239698"/>
    </source>
</evidence>
<gene>
    <name evidence="2" type="ORF">C5C04_14060</name>
    <name evidence="3" type="ORF">C5C40_15455</name>
</gene>
<evidence type="ECO:0000313" key="2">
    <source>
        <dbReference type="EMBL" id="PPF09942.1"/>
    </source>
</evidence>
<dbReference type="Pfam" id="PF00535">
    <property type="entry name" value="Glycos_transf_2"/>
    <property type="match status" value="1"/>
</dbReference>
<feature type="domain" description="Glycosyltransferase 2-like" evidence="1">
    <location>
        <begin position="24"/>
        <end position="144"/>
    </location>
</feature>